<organism evidence="1 2">
    <name type="scientific">Necator americanus</name>
    <name type="common">Human hookworm</name>
    <dbReference type="NCBI Taxonomy" id="51031"/>
    <lineage>
        <taxon>Eukaryota</taxon>
        <taxon>Metazoa</taxon>
        <taxon>Ecdysozoa</taxon>
        <taxon>Nematoda</taxon>
        <taxon>Chromadorea</taxon>
        <taxon>Rhabditida</taxon>
        <taxon>Rhabditina</taxon>
        <taxon>Rhabditomorpha</taxon>
        <taxon>Strongyloidea</taxon>
        <taxon>Ancylostomatidae</taxon>
        <taxon>Bunostominae</taxon>
        <taxon>Necator</taxon>
    </lineage>
</organism>
<reference evidence="1 2" key="1">
    <citation type="submission" date="2023-08" db="EMBL/GenBank/DDBJ databases">
        <title>A Necator americanus chromosomal reference genome.</title>
        <authorList>
            <person name="Ilik V."/>
            <person name="Petrzelkova K.J."/>
            <person name="Pardy F."/>
            <person name="Fuh T."/>
            <person name="Niatou-Singa F.S."/>
            <person name="Gouil Q."/>
            <person name="Baker L."/>
            <person name="Ritchie M.E."/>
            <person name="Jex A.R."/>
            <person name="Gazzola D."/>
            <person name="Li H."/>
            <person name="Toshio Fujiwara R."/>
            <person name="Zhan B."/>
            <person name="Aroian R.V."/>
            <person name="Pafco B."/>
            <person name="Schwarz E.M."/>
        </authorList>
    </citation>
    <scope>NUCLEOTIDE SEQUENCE [LARGE SCALE GENOMIC DNA]</scope>
    <source>
        <strain evidence="1 2">Aroian</strain>
        <tissue evidence="1">Whole animal</tissue>
    </source>
</reference>
<name>A0ABR1E1Z1_NECAM</name>
<dbReference type="Proteomes" id="UP001303046">
    <property type="component" value="Unassembled WGS sequence"/>
</dbReference>
<protein>
    <submittedName>
        <fullName evidence="1">Uncharacterized protein</fullName>
    </submittedName>
</protein>
<gene>
    <name evidence="1" type="primary">Necator_chrV.g19660</name>
    <name evidence="1" type="ORF">RB195_014868</name>
</gene>
<accession>A0ABR1E1Z1</accession>
<dbReference type="EMBL" id="JAVFWL010000005">
    <property type="protein sequence ID" value="KAK6756697.1"/>
    <property type="molecule type" value="Genomic_DNA"/>
</dbReference>
<proteinExistence type="predicted"/>
<sequence>MVVLGVSCFAQVKEGFEVQFCVNDRRSETSPYIPKNVRLAGHMMCFNDYHWTSAVKDWIANVLQGHRHSIDQTTLRSAEIQRQSNMGNSLRSLSTRDMMLFEPQAPTTPSPKPHLDKSQV</sequence>
<evidence type="ECO:0000313" key="2">
    <source>
        <dbReference type="Proteomes" id="UP001303046"/>
    </source>
</evidence>
<keyword evidence="2" id="KW-1185">Reference proteome</keyword>
<evidence type="ECO:0000313" key="1">
    <source>
        <dbReference type="EMBL" id="KAK6756697.1"/>
    </source>
</evidence>
<comment type="caution">
    <text evidence="1">The sequence shown here is derived from an EMBL/GenBank/DDBJ whole genome shotgun (WGS) entry which is preliminary data.</text>
</comment>